<proteinExistence type="predicted"/>
<protein>
    <submittedName>
        <fullName evidence="1">Uncharacterized protein</fullName>
    </submittedName>
</protein>
<organism evidence="1 2">
    <name type="scientific">Anoxybacillus andreesenii</name>
    <dbReference type="NCBI Taxonomy" id="1325932"/>
    <lineage>
        <taxon>Bacteria</taxon>
        <taxon>Bacillati</taxon>
        <taxon>Bacillota</taxon>
        <taxon>Bacilli</taxon>
        <taxon>Bacillales</taxon>
        <taxon>Anoxybacillaceae</taxon>
        <taxon>Anoxybacillus</taxon>
    </lineage>
</organism>
<evidence type="ECO:0000313" key="2">
    <source>
        <dbReference type="Proteomes" id="UP001231362"/>
    </source>
</evidence>
<evidence type="ECO:0000313" key="1">
    <source>
        <dbReference type="EMBL" id="MDQ0156671.1"/>
    </source>
</evidence>
<dbReference type="RefSeq" id="WP_307151175.1">
    <property type="nucleotide sequence ID" value="NZ_JAUSTU010000014.1"/>
</dbReference>
<comment type="caution">
    <text evidence="1">The sequence shown here is derived from an EMBL/GenBank/DDBJ whole genome shotgun (WGS) entry which is preliminary data.</text>
</comment>
<sequence>MKLFIENGYYEVVYDHHSYPNLEFIRLDEICERTYITLKNVITGEFFTFDEQKIIKISRKLSLIQNHVAKN</sequence>
<accession>A0ABT9V6U5</accession>
<dbReference type="Proteomes" id="UP001231362">
    <property type="component" value="Unassembled WGS sequence"/>
</dbReference>
<name>A0ABT9V6U5_9BACL</name>
<keyword evidence="2" id="KW-1185">Reference proteome</keyword>
<gene>
    <name evidence="1" type="ORF">J2S07_002992</name>
</gene>
<reference evidence="1 2" key="1">
    <citation type="submission" date="2023-07" db="EMBL/GenBank/DDBJ databases">
        <title>Genomic Encyclopedia of Type Strains, Phase IV (KMG-IV): sequencing the most valuable type-strain genomes for metagenomic binning, comparative biology and taxonomic classification.</title>
        <authorList>
            <person name="Goeker M."/>
        </authorList>
    </citation>
    <scope>NUCLEOTIDE SEQUENCE [LARGE SCALE GENOMIC DNA]</scope>
    <source>
        <strain evidence="1 2">DSM 23948</strain>
    </source>
</reference>
<dbReference type="EMBL" id="JAUSTU010000014">
    <property type="protein sequence ID" value="MDQ0156671.1"/>
    <property type="molecule type" value="Genomic_DNA"/>
</dbReference>